<dbReference type="InterPro" id="IPR029033">
    <property type="entry name" value="His_PPase_superfam"/>
</dbReference>
<comment type="caution">
    <text evidence="1">The sequence shown here is derived from an EMBL/GenBank/DDBJ whole genome shotgun (WGS) entry which is preliminary data.</text>
</comment>
<gene>
    <name evidence="1" type="ORF">LV75_000964</name>
</gene>
<evidence type="ECO:0000313" key="2">
    <source>
        <dbReference type="Proteomes" id="UP001205185"/>
    </source>
</evidence>
<name>A0ABT1I781_9PSEU</name>
<evidence type="ECO:0000313" key="1">
    <source>
        <dbReference type="EMBL" id="MCP2268478.1"/>
    </source>
</evidence>
<dbReference type="InterPro" id="IPR013078">
    <property type="entry name" value="His_Pase_superF_clade-1"/>
</dbReference>
<dbReference type="EMBL" id="JAMTCO010000002">
    <property type="protein sequence ID" value="MCP2268478.1"/>
    <property type="molecule type" value="Genomic_DNA"/>
</dbReference>
<protein>
    <submittedName>
        <fullName evidence="1">Broad specificity phosphatase PhoE</fullName>
    </submittedName>
</protein>
<organism evidence="1 2">
    <name type="scientific">Actinokineospora diospyrosa</name>
    <dbReference type="NCBI Taxonomy" id="103728"/>
    <lineage>
        <taxon>Bacteria</taxon>
        <taxon>Bacillati</taxon>
        <taxon>Actinomycetota</taxon>
        <taxon>Actinomycetes</taxon>
        <taxon>Pseudonocardiales</taxon>
        <taxon>Pseudonocardiaceae</taxon>
        <taxon>Actinokineospora</taxon>
    </lineage>
</organism>
<dbReference type="RefSeq" id="WP_253885365.1">
    <property type="nucleotide sequence ID" value="NZ_BAAAVB010000006.1"/>
</dbReference>
<dbReference type="Pfam" id="PF00300">
    <property type="entry name" value="His_Phos_1"/>
    <property type="match status" value="1"/>
</dbReference>
<accession>A0ABT1I781</accession>
<keyword evidence="2" id="KW-1185">Reference proteome</keyword>
<proteinExistence type="predicted"/>
<dbReference type="Proteomes" id="UP001205185">
    <property type="component" value="Unassembled WGS sequence"/>
</dbReference>
<dbReference type="Gene3D" id="3.40.50.1240">
    <property type="entry name" value="Phosphoglycerate mutase-like"/>
    <property type="match status" value="1"/>
</dbReference>
<reference evidence="1 2" key="1">
    <citation type="submission" date="2022-06" db="EMBL/GenBank/DDBJ databases">
        <title>Genomic Encyclopedia of Archaeal and Bacterial Type Strains, Phase II (KMG-II): from individual species to whole genera.</title>
        <authorList>
            <person name="Goeker M."/>
        </authorList>
    </citation>
    <scope>NUCLEOTIDE SEQUENCE [LARGE SCALE GENOMIC DNA]</scope>
    <source>
        <strain evidence="1 2">DSM 44255</strain>
    </source>
</reference>
<sequence length="191" mass="19932">MSSLRVVLLCHGATTATRQAAFPADEPLLDSALAAAAGADPSALGRVDRALRSPAARCAQTAAALGLDAEPDERLRELDHGSWRGRALDEVAAADPEGMARWLTDPDAAPHGGESITDLTRRVGGWLDDRSAAEPRTVAVTHPAVVRAAIAHALGAGSAAFWRVDIAPLSRTVLRGGPGRWTLRWIVAGAD</sequence>
<dbReference type="SMART" id="SM00855">
    <property type="entry name" value="PGAM"/>
    <property type="match status" value="1"/>
</dbReference>
<dbReference type="SUPFAM" id="SSF53254">
    <property type="entry name" value="Phosphoglycerate mutase-like"/>
    <property type="match status" value="1"/>
</dbReference>